<evidence type="ECO:0000313" key="1">
    <source>
        <dbReference type="EMBL" id="MQM11141.1"/>
    </source>
</evidence>
<dbReference type="Proteomes" id="UP000652761">
    <property type="component" value="Unassembled WGS sequence"/>
</dbReference>
<dbReference type="EMBL" id="NMUH01004880">
    <property type="protein sequence ID" value="MQM11141.1"/>
    <property type="molecule type" value="Genomic_DNA"/>
</dbReference>
<name>A0A843X013_COLES</name>
<organism evidence="1 2">
    <name type="scientific">Colocasia esculenta</name>
    <name type="common">Wild taro</name>
    <name type="synonym">Arum esculentum</name>
    <dbReference type="NCBI Taxonomy" id="4460"/>
    <lineage>
        <taxon>Eukaryota</taxon>
        <taxon>Viridiplantae</taxon>
        <taxon>Streptophyta</taxon>
        <taxon>Embryophyta</taxon>
        <taxon>Tracheophyta</taxon>
        <taxon>Spermatophyta</taxon>
        <taxon>Magnoliopsida</taxon>
        <taxon>Liliopsida</taxon>
        <taxon>Araceae</taxon>
        <taxon>Aroideae</taxon>
        <taxon>Colocasieae</taxon>
        <taxon>Colocasia</taxon>
    </lineage>
</organism>
<evidence type="ECO:0000313" key="2">
    <source>
        <dbReference type="Proteomes" id="UP000652761"/>
    </source>
</evidence>
<dbReference type="AlphaFoldDB" id="A0A843X013"/>
<comment type="caution">
    <text evidence="1">The sequence shown here is derived from an EMBL/GenBank/DDBJ whole genome shotgun (WGS) entry which is preliminary data.</text>
</comment>
<gene>
    <name evidence="1" type="ORF">Taro_044046</name>
</gene>
<accession>A0A843X013</accession>
<protein>
    <submittedName>
        <fullName evidence="1">Uncharacterized protein</fullName>
    </submittedName>
</protein>
<proteinExistence type="predicted"/>
<keyword evidence="2" id="KW-1185">Reference proteome</keyword>
<sequence length="133" mass="14389">MNCSPSESPDLWVVTAKIRSSAWAEGRETYDKTMVDRYAEGTPQLDLDLEAWVDAAGGPRKGRVYGFGDSLDTTPVLSSHASSVAPPTYVSSSATPLGSGVEEMRTLIQEELRTHFGVMFEQLISAMQGVCLS</sequence>
<dbReference type="OrthoDB" id="1429956at2759"/>
<reference evidence="1" key="1">
    <citation type="submission" date="2017-07" db="EMBL/GenBank/DDBJ databases">
        <title>Taro Niue Genome Assembly and Annotation.</title>
        <authorList>
            <person name="Atibalentja N."/>
            <person name="Keating K."/>
            <person name="Fields C.J."/>
        </authorList>
    </citation>
    <scope>NUCLEOTIDE SEQUENCE</scope>
    <source>
        <strain evidence="1">Niue_2</strain>
        <tissue evidence="1">Leaf</tissue>
    </source>
</reference>